<feature type="region of interest" description="Disordered" evidence="1">
    <location>
        <begin position="227"/>
        <end position="266"/>
    </location>
</feature>
<gene>
    <name evidence="3" type="ORF">BRAN1462_LOCUS6767</name>
</gene>
<proteinExistence type="predicted"/>
<evidence type="ECO:0000313" key="3">
    <source>
        <dbReference type="EMBL" id="CAD9510519.1"/>
    </source>
</evidence>
<organism evidence="3">
    <name type="scientific">Zooxanthella nutricula</name>
    <dbReference type="NCBI Taxonomy" id="1333877"/>
    <lineage>
        <taxon>Eukaryota</taxon>
        <taxon>Sar</taxon>
        <taxon>Alveolata</taxon>
        <taxon>Dinophyceae</taxon>
        <taxon>Peridiniales</taxon>
        <taxon>Peridiniales incertae sedis</taxon>
        <taxon>Zooxanthella</taxon>
    </lineage>
</organism>
<feature type="compositionally biased region" description="Low complexity" evidence="1">
    <location>
        <begin position="175"/>
        <end position="191"/>
    </location>
</feature>
<dbReference type="AlphaFoldDB" id="A0A7S2I7B5"/>
<evidence type="ECO:0000256" key="1">
    <source>
        <dbReference type="SAM" id="MobiDB-lite"/>
    </source>
</evidence>
<dbReference type="EMBL" id="HBGW01010630">
    <property type="protein sequence ID" value="CAD9510519.1"/>
    <property type="molecule type" value="Transcribed_RNA"/>
</dbReference>
<feature type="domain" description="KHDC4/BBP-like KH-domain type I" evidence="2">
    <location>
        <begin position="279"/>
        <end position="348"/>
    </location>
</feature>
<accession>A0A7S2I7B5</accession>
<dbReference type="InterPro" id="IPR055256">
    <property type="entry name" value="KH_1_KHDC4/BBP-like"/>
</dbReference>
<feature type="region of interest" description="Disordered" evidence="1">
    <location>
        <begin position="162"/>
        <end position="196"/>
    </location>
</feature>
<sequence length="363" mass="38238">MVGDARRQSSSGPWWGTVPVKNTFINYDMPVPPQAVLRRVATCPVLPGGASAPSAWERATQELCHAMRPMRQRAEGAAVGVVRAERTAGGPRLEQPGGPALVMVEDRRHQPPQPLPRRGGGCRPDDADSLSEVSTTSSERVQSATFPADAVVQKWTCVPTRKKGNNKILQPQPSPSGTPSTASPGSASAASERSVSGCTLGARGEAATPAAASSISQAAAAAATTPSASASAGSTQAPWQTRQQSWSKDSWAGSGGGKGEGKGKGLSHFRKIDVGIQDDPNFRVVQRLIGPKGKHMQDILSKARGAKIWIIGRGSRSWEDDVGPLVVCVGASSTYAFDTAVGHVQNLLTRVREDHRKFQTRAD</sequence>
<dbReference type="Pfam" id="PF22675">
    <property type="entry name" value="KH-I_KHDC4-BBP"/>
    <property type="match status" value="1"/>
</dbReference>
<feature type="region of interest" description="Disordered" evidence="1">
    <location>
        <begin position="109"/>
        <end position="145"/>
    </location>
</feature>
<dbReference type="GO" id="GO:0003723">
    <property type="term" value="F:RNA binding"/>
    <property type="evidence" value="ECO:0007669"/>
    <property type="project" value="InterPro"/>
</dbReference>
<protein>
    <recommendedName>
        <fullName evidence="2">KHDC4/BBP-like KH-domain type I domain-containing protein</fullName>
    </recommendedName>
</protein>
<feature type="compositionally biased region" description="Polar residues" evidence="1">
    <location>
        <begin position="131"/>
        <end position="145"/>
    </location>
</feature>
<evidence type="ECO:0000259" key="2">
    <source>
        <dbReference type="Pfam" id="PF22675"/>
    </source>
</evidence>
<dbReference type="Gene3D" id="3.30.1370.10">
    <property type="entry name" value="K Homology domain, type 1"/>
    <property type="match status" value="1"/>
</dbReference>
<dbReference type="SUPFAM" id="SSF54791">
    <property type="entry name" value="Eukaryotic type KH-domain (KH-domain type I)"/>
    <property type="match status" value="1"/>
</dbReference>
<name>A0A7S2I7B5_9DINO</name>
<feature type="compositionally biased region" description="Low complexity" evidence="1">
    <location>
        <begin position="227"/>
        <end position="237"/>
    </location>
</feature>
<reference evidence="3" key="1">
    <citation type="submission" date="2021-01" db="EMBL/GenBank/DDBJ databases">
        <authorList>
            <person name="Corre E."/>
            <person name="Pelletier E."/>
            <person name="Niang G."/>
            <person name="Scheremetjew M."/>
            <person name="Finn R."/>
            <person name="Kale V."/>
            <person name="Holt S."/>
            <person name="Cochrane G."/>
            <person name="Meng A."/>
            <person name="Brown T."/>
            <person name="Cohen L."/>
        </authorList>
    </citation>
    <scope>NUCLEOTIDE SEQUENCE</scope>
    <source>
        <strain evidence="3">RCC3387</strain>
    </source>
</reference>
<dbReference type="InterPro" id="IPR036612">
    <property type="entry name" value="KH_dom_type_1_sf"/>
</dbReference>